<evidence type="ECO:0000313" key="3">
    <source>
        <dbReference type="Proteomes" id="UP000271098"/>
    </source>
</evidence>
<dbReference type="EMBL" id="UYRT01003556">
    <property type="protein sequence ID" value="VDK33915.1"/>
    <property type="molecule type" value="Genomic_DNA"/>
</dbReference>
<keyword evidence="3" id="KW-1185">Reference proteome</keyword>
<gene>
    <name evidence="2" type="ORF">GPUH_LOCUS2389</name>
</gene>
<feature type="region of interest" description="Disordered" evidence="1">
    <location>
        <begin position="112"/>
        <end position="160"/>
    </location>
</feature>
<dbReference type="WBParaSite" id="GPUH_0000239401-mRNA-1">
    <property type="protein sequence ID" value="GPUH_0000239401-mRNA-1"/>
    <property type="gene ID" value="GPUH_0000239401"/>
</dbReference>
<sequence>MLAIGGMNFSPPCSPPTERRIISVARPSLSLENTRQLLACFCWTLKNMERSYLRHWIRDLSPTRISQFLDVLQLAVSCFEFKSSLFCSSQETVDEASKPKHDICNIDSSPVKDCGRKKPRSTAESDGVRWRRETKDSQGKGSWKSYTCSSGGNSSEEPMPSEDDIALEAALCTEVPMVVLDTLELIMRVVSVPGSDHLFFVLPSILKVLVSFACRLNKVVETEARITVIIVKLKTPFAVTLCKRLRCSEIDEDSTCQW</sequence>
<dbReference type="OrthoDB" id="5866984at2759"/>
<accession>A0A183D0Z8</accession>
<dbReference type="Proteomes" id="UP000271098">
    <property type="component" value="Unassembled WGS sequence"/>
</dbReference>
<dbReference type="GO" id="GO:0007264">
    <property type="term" value="P:small GTPase-mediated signal transduction"/>
    <property type="evidence" value="ECO:0007669"/>
    <property type="project" value="InterPro"/>
</dbReference>
<organism evidence="4">
    <name type="scientific">Gongylonema pulchrum</name>
    <dbReference type="NCBI Taxonomy" id="637853"/>
    <lineage>
        <taxon>Eukaryota</taxon>
        <taxon>Metazoa</taxon>
        <taxon>Ecdysozoa</taxon>
        <taxon>Nematoda</taxon>
        <taxon>Chromadorea</taxon>
        <taxon>Rhabditida</taxon>
        <taxon>Spirurina</taxon>
        <taxon>Spiruromorpha</taxon>
        <taxon>Spiruroidea</taxon>
        <taxon>Gongylonematidae</taxon>
        <taxon>Gongylonema</taxon>
    </lineage>
</organism>
<dbReference type="PANTHER" id="PTHR23317:SF76">
    <property type="entry name" value="LD20667P"/>
    <property type="match status" value="1"/>
</dbReference>
<dbReference type="PANTHER" id="PTHR23317">
    <property type="entry name" value="DEDICATOR OF CYTOKINESIS DOCK"/>
    <property type="match status" value="1"/>
</dbReference>
<reference evidence="4" key="1">
    <citation type="submission" date="2016-06" db="UniProtKB">
        <authorList>
            <consortium name="WormBaseParasite"/>
        </authorList>
    </citation>
    <scope>IDENTIFICATION</scope>
</reference>
<reference evidence="2 3" key="2">
    <citation type="submission" date="2018-11" db="EMBL/GenBank/DDBJ databases">
        <authorList>
            <consortium name="Pathogen Informatics"/>
        </authorList>
    </citation>
    <scope>NUCLEOTIDE SEQUENCE [LARGE SCALE GENOMIC DNA]</scope>
</reference>
<name>A0A183D0Z8_9BILA</name>
<dbReference type="GO" id="GO:0005085">
    <property type="term" value="F:guanyl-nucleotide exchange factor activity"/>
    <property type="evidence" value="ECO:0007669"/>
    <property type="project" value="InterPro"/>
</dbReference>
<evidence type="ECO:0000313" key="2">
    <source>
        <dbReference type="EMBL" id="VDK33915.1"/>
    </source>
</evidence>
<dbReference type="AlphaFoldDB" id="A0A183D0Z8"/>
<evidence type="ECO:0000313" key="4">
    <source>
        <dbReference type="WBParaSite" id="GPUH_0000239401-mRNA-1"/>
    </source>
</evidence>
<dbReference type="InterPro" id="IPR026791">
    <property type="entry name" value="DOCK"/>
</dbReference>
<proteinExistence type="predicted"/>
<evidence type="ECO:0000256" key="1">
    <source>
        <dbReference type="SAM" id="MobiDB-lite"/>
    </source>
</evidence>
<feature type="compositionally biased region" description="Polar residues" evidence="1">
    <location>
        <begin position="144"/>
        <end position="156"/>
    </location>
</feature>
<protein>
    <submittedName>
        <fullName evidence="2 4">Uncharacterized protein</fullName>
    </submittedName>
</protein>
<feature type="compositionally biased region" description="Basic and acidic residues" evidence="1">
    <location>
        <begin position="113"/>
        <end position="138"/>
    </location>
</feature>